<dbReference type="InterPro" id="IPR053065">
    <property type="entry name" value="Archenteron_Induction-Rel"/>
</dbReference>
<proteinExistence type="predicted"/>
<reference evidence="4" key="2">
    <citation type="submission" date="2023-05" db="EMBL/GenBank/DDBJ databases">
        <authorList>
            <consortium name="Lawrence Berkeley National Laboratory"/>
            <person name="Steindorff A."/>
            <person name="Hensen N."/>
            <person name="Bonometti L."/>
            <person name="Westerberg I."/>
            <person name="Brannstrom I.O."/>
            <person name="Guillou S."/>
            <person name="Cros-Aarteil S."/>
            <person name="Calhoun S."/>
            <person name="Haridas S."/>
            <person name="Kuo A."/>
            <person name="Mondo S."/>
            <person name="Pangilinan J."/>
            <person name="Riley R."/>
            <person name="Labutti K."/>
            <person name="Andreopoulos B."/>
            <person name="Lipzen A."/>
            <person name="Chen C."/>
            <person name="Yanf M."/>
            <person name="Daum C."/>
            <person name="Ng V."/>
            <person name="Clum A."/>
            <person name="Ohm R."/>
            <person name="Martin F."/>
            <person name="Silar P."/>
            <person name="Natvig D."/>
            <person name="Lalanne C."/>
            <person name="Gautier V."/>
            <person name="Ament-Velasquez S.L."/>
            <person name="Kruys A."/>
            <person name="Hutchinson M.I."/>
            <person name="Powell A.J."/>
            <person name="Barry K."/>
            <person name="Miller A.N."/>
            <person name="Grigoriev I.V."/>
            <person name="Debuchy R."/>
            <person name="Gladieux P."/>
            <person name="Thoren M.H."/>
            <person name="Johannesson H."/>
        </authorList>
    </citation>
    <scope>NUCLEOTIDE SEQUENCE</scope>
    <source>
        <strain evidence="4">CBS 315.58</strain>
    </source>
</reference>
<protein>
    <recommendedName>
        <fullName evidence="3">Vacuolar sorting protein Vps3844 C-terminal domain-containing protein</fullName>
    </recommendedName>
</protein>
<accession>A0AAN7AX68</accession>
<name>A0AAN7AX68_9PEZI</name>
<gene>
    <name evidence="4" type="ORF">QBC40DRAFT_275542</name>
</gene>
<keyword evidence="1" id="KW-0812">Transmembrane</keyword>
<dbReference type="InterPro" id="IPR024382">
    <property type="entry name" value="Vps3844_C"/>
</dbReference>
<dbReference type="Pfam" id="PF12955">
    <property type="entry name" value="Vps3844_C"/>
    <property type="match status" value="1"/>
</dbReference>
<keyword evidence="5" id="KW-1185">Reference proteome</keyword>
<dbReference type="PANTHER" id="PTHR36853">
    <property type="entry name" value="EXPRESSED PROTEIN"/>
    <property type="match status" value="1"/>
</dbReference>
<dbReference type="Proteomes" id="UP001303160">
    <property type="component" value="Unassembled WGS sequence"/>
</dbReference>
<keyword evidence="1" id="KW-0472">Membrane</keyword>
<dbReference type="AlphaFoldDB" id="A0AAN7AX68"/>
<dbReference type="EMBL" id="MU863893">
    <property type="protein sequence ID" value="KAK4202913.1"/>
    <property type="molecule type" value="Genomic_DNA"/>
</dbReference>
<dbReference type="GO" id="GO:0005783">
    <property type="term" value="C:endoplasmic reticulum"/>
    <property type="evidence" value="ECO:0007669"/>
    <property type="project" value="TreeGrafter"/>
</dbReference>
<evidence type="ECO:0000256" key="2">
    <source>
        <dbReference type="SAM" id="SignalP"/>
    </source>
</evidence>
<keyword evidence="1" id="KW-1133">Transmembrane helix</keyword>
<evidence type="ECO:0000259" key="3">
    <source>
        <dbReference type="Pfam" id="PF12955"/>
    </source>
</evidence>
<dbReference type="PANTHER" id="PTHR36853:SF1">
    <property type="entry name" value="DUF3844 DOMAIN-CONTAINING PROTEIN"/>
    <property type="match status" value="1"/>
</dbReference>
<feature type="transmembrane region" description="Helical" evidence="1">
    <location>
        <begin position="355"/>
        <end position="377"/>
    </location>
</feature>
<reference evidence="4" key="1">
    <citation type="journal article" date="2023" name="Mol. Phylogenet. Evol.">
        <title>Genome-scale phylogeny and comparative genomics of the fungal order Sordariales.</title>
        <authorList>
            <person name="Hensen N."/>
            <person name="Bonometti L."/>
            <person name="Westerberg I."/>
            <person name="Brannstrom I.O."/>
            <person name="Guillou S."/>
            <person name="Cros-Aarteil S."/>
            <person name="Calhoun S."/>
            <person name="Haridas S."/>
            <person name="Kuo A."/>
            <person name="Mondo S."/>
            <person name="Pangilinan J."/>
            <person name="Riley R."/>
            <person name="LaButti K."/>
            <person name="Andreopoulos B."/>
            <person name="Lipzen A."/>
            <person name="Chen C."/>
            <person name="Yan M."/>
            <person name="Daum C."/>
            <person name="Ng V."/>
            <person name="Clum A."/>
            <person name="Steindorff A."/>
            <person name="Ohm R.A."/>
            <person name="Martin F."/>
            <person name="Silar P."/>
            <person name="Natvig D.O."/>
            <person name="Lalanne C."/>
            <person name="Gautier V."/>
            <person name="Ament-Velasquez S.L."/>
            <person name="Kruys A."/>
            <person name="Hutchinson M.I."/>
            <person name="Powell A.J."/>
            <person name="Barry K."/>
            <person name="Miller A.N."/>
            <person name="Grigoriev I.V."/>
            <person name="Debuchy R."/>
            <person name="Gladieux P."/>
            <person name="Hiltunen Thoren M."/>
            <person name="Johannesson H."/>
        </authorList>
    </citation>
    <scope>NUCLEOTIDE SEQUENCE</scope>
    <source>
        <strain evidence="4">CBS 315.58</strain>
    </source>
</reference>
<feature type="chain" id="PRO_5042820198" description="Vacuolar sorting protein Vps3844 C-terminal domain-containing protein" evidence="2">
    <location>
        <begin position="19"/>
        <end position="398"/>
    </location>
</feature>
<feature type="signal peptide" evidence="2">
    <location>
        <begin position="1"/>
        <end position="18"/>
    </location>
</feature>
<keyword evidence="2" id="KW-0732">Signal</keyword>
<evidence type="ECO:0000256" key="1">
    <source>
        <dbReference type="SAM" id="Phobius"/>
    </source>
</evidence>
<evidence type="ECO:0000313" key="5">
    <source>
        <dbReference type="Proteomes" id="UP001303160"/>
    </source>
</evidence>
<organism evidence="4 5">
    <name type="scientific">Triangularia verruculosa</name>
    <dbReference type="NCBI Taxonomy" id="2587418"/>
    <lineage>
        <taxon>Eukaryota</taxon>
        <taxon>Fungi</taxon>
        <taxon>Dikarya</taxon>
        <taxon>Ascomycota</taxon>
        <taxon>Pezizomycotina</taxon>
        <taxon>Sordariomycetes</taxon>
        <taxon>Sordariomycetidae</taxon>
        <taxon>Sordariales</taxon>
        <taxon>Podosporaceae</taxon>
        <taxon>Triangularia</taxon>
    </lineage>
</organism>
<sequence length="398" mass="42372">MRLLAGLTAAALSGLAVAASQQTADVYILSANQQSSSETPSVPKEVARHILLQRASRQRYGSDLRDIPRSIDTETAVSYIARFGTGPEPLFTQSDKTNAPQLVVVLEGVTPQQSRELKEALTNSGHHAAFHVSDAPSSAANKHLMTLFHQLGAASSQPCELAHAINPFNEECWTGPSSVVKYDVQKSSSTHSALLASLPQINKLVATNDLELTLLVLPESTRTSKVNSWSAMAGTPVSNRRREFGERVITDSTVVWPAPSTATRSTKVKIQKKAIPACFLSLDACKEATNDCSGHGTCVNKFGTGNATASDARVCFTCKCMATIVHRGDEPGTRGKKTVHWGGNTCQKKDVSVPFWLITGFTITIVGAITFAIGLLFSVGQEQLPGVIGAGVSRGATK</sequence>
<feature type="domain" description="Vacuolar sorting protein Vps3844 C-terminal" evidence="3">
    <location>
        <begin position="278"/>
        <end position="390"/>
    </location>
</feature>
<comment type="caution">
    <text evidence="4">The sequence shown here is derived from an EMBL/GenBank/DDBJ whole genome shotgun (WGS) entry which is preliminary data.</text>
</comment>
<evidence type="ECO:0000313" key="4">
    <source>
        <dbReference type="EMBL" id="KAK4202913.1"/>
    </source>
</evidence>